<dbReference type="EMBL" id="CADCVX010000378">
    <property type="protein sequence ID" value="CAA9518312.1"/>
    <property type="molecule type" value="Genomic_DNA"/>
</dbReference>
<evidence type="ECO:0008006" key="2">
    <source>
        <dbReference type="Google" id="ProtNLM"/>
    </source>
</evidence>
<gene>
    <name evidence="1" type="ORF">AVDCRST_MAG91-2043</name>
</gene>
<protein>
    <recommendedName>
        <fullName evidence="2">DUF4230 domain-containing protein</fullName>
    </recommendedName>
</protein>
<sequence length="231" mass="25187">MRKSGLIMVALLMAALAVVAWWQYSARVEAERTLGLDASRVLSEHFSRAAAVKVATLNGEVIAGGEDKGFMGMLPSERTTKTPYTVDYFVDLSRMGPRSYRWDEGTRTLTVDIPDVTAGNPNIDESQASSQQKGLFISRRAALELARETSRRAAAASAKAAAKPEHMGRARENAREVVANMAAGPLQAAGLDDVRVAVSFPWEPKARGVPIEQWDRSRRVEEVLGERKSGS</sequence>
<evidence type="ECO:0000313" key="1">
    <source>
        <dbReference type="EMBL" id="CAA9518312.1"/>
    </source>
</evidence>
<dbReference type="InterPro" id="IPR025324">
    <property type="entry name" value="DUF4230"/>
</dbReference>
<name>A0A6J4TAI0_9SPHN</name>
<proteinExistence type="predicted"/>
<dbReference type="AlphaFoldDB" id="A0A6J4TAI0"/>
<dbReference type="Pfam" id="PF14014">
    <property type="entry name" value="DUF4230"/>
    <property type="match status" value="1"/>
</dbReference>
<organism evidence="1">
    <name type="scientific">uncultured Sphingomonadaceae bacterium</name>
    <dbReference type="NCBI Taxonomy" id="169976"/>
    <lineage>
        <taxon>Bacteria</taxon>
        <taxon>Pseudomonadati</taxon>
        <taxon>Pseudomonadota</taxon>
        <taxon>Alphaproteobacteria</taxon>
        <taxon>Sphingomonadales</taxon>
        <taxon>Sphingomonadaceae</taxon>
        <taxon>environmental samples</taxon>
    </lineage>
</organism>
<accession>A0A6J4TAI0</accession>
<reference evidence="1" key="1">
    <citation type="submission" date="2020-02" db="EMBL/GenBank/DDBJ databases">
        <authorList>
            <person name="Meier V. D."/>
        </authorList>
    </citation>
    <scope>NUCLEOTIDE SEQUENCE</scope>
    <source>
        <strain evidence="1">AVDCRST_MAG91</strain>
    </source>
</reference>